<keyword evidence="9 12" id="KW-1133">Transmembrane helix</keyword>
<comment type="cofactor">
    <cofactor evidence="12">
        <name>Mn(2+)</name>
        <dbReference type="ChEBI" id="CHEBI:29035"/>
    </cofactor>
</comment>
<keyword evidence="10 12" id="KW-0472">Membrane</keyword>
<comment type="caution">
    <text evidence="13">The sequence shown here is derived from an EMBL/GenBank/DDBJ whole genome shotgun (WGS) entry which is preliminary data.</text>
</comment>
<evidence type="ECO:0000256" key="3">
    <source>
        <dbReference type="ARBA" id="ARBA00022519"/>
    </source>
</evidence>
<comment type="catalytic activity">
    <reaction evidence="12">
        <text>di-trans,octa-cis-undecaprenyl phosphate + UDP-N-acetyl-alpha-D-glucosamine = N-acetyl-alpha-D-glucosaminyl-di-trans,octa-cis-undecaprenyl diphosphate + UMP</text>
        <dbReference type="Rhea" id="RHEA:28090"/>
        <dbReference type="ChEBI" id="CHEBI:57705"/>
        <dbReference type="ChEBI" id="CHEBI:57865"/>
        <dbReference type="ChEBI" id="CHEBI:60392"/>
        <dbReference type="ChEBI" id="CHEBI:62959"/>
        <dbReference type="EC" id="2.7.8.33"/>
    </reaction>
</comment>
<evidence type="ECO:0000256" key="2">
    <source>
        <dbReference type="ARBA" id="ARBA00022475"/>
    </source>
</evidence>
<feature type="transmembrane region" description="Helical" evidence="12">
    <location>
        <begin position="317"/>
        <end position="338"/>
    </location>
</feature>
<comment type="pathway">
    <text evidence="12">Bacterial outer membrane biogenesis; LPS O-antigen biosynthesis.</text>
</comment>
<evidence type="ECO:0000256" key="9">
    <source>
        <dbReference type="ARBA" id="ARBA00022989"/>
    </source>
</evidence>
<dbReference type="InterPro" id="IPR018480">
    <property type="entry name" value="PNAcMuramoyl-5peptid_Trfase_CS"/>
</dbReference>
<keyword evidence="8 12" id="KW-0448">Lipopolysaccharide biosynthesis</keyword>
<evidence type="ECO:0000256" key="6">
    <source>
        <dbReference type="ARBA" id="ARBA00022692"/>
    </source>
</evidence>
<keyword evidence="4 12" id="KW-0328">Glycosyltransferase</keyword>
<evidence type="ECO:0000256" key="4">
    <source>
        <dbReference type="ARBA" id="ARBA00022676"/>
    </source>
</evidence>
<dbReference type="CDD" id="cd06853">
    <property type="entry name" value="GT_WecA_like"/>
    <property type="match status" value="1"/>
</dbReference>
<reference evidence="13 14" key="1">
    <citation type="submission" date="2020-07" db="EMBL/GenBank/DDBJ databases">
        <title>Halophilic bacteria isolated from french cheeses.</title>
        <authorList>
            <person name="Kothe C.I."/>
            <person name="Farah-Kraiem B."/>
            <person name="Renault P."/>
            <person name="Dridi B."/>
        </authorList>
    </citation>
    <scope>NUCLEOTIDE SEQUENCE [LARGE SCALE GENOMIC DNA]</scope>
    <source>
        <strain evidence="13 14">FME14</strain>
    </source>
</reference>
<feature type="transmembrane region" description="Helical" evidence="12">
    <location>
        <begin position="42"/>
        <end position="64"/>
    </location>
</feature>
<organism evidence="13 14">
    <name type="scientific">Pseudoalteromonas prydzensis</name>
    <dbReference type="NCBI Taxonomy" id="182141"/>
    <lineage>
        <taxon>Bacteria</taxon>
        <taxon>Pseudomonadati</taxon>
        <taxon>Pseudomonadota</taxon>
        <taxon>Gammaproteobacteria</taxon>
        <taxon>Alteromonadales</taxon>
        <taxon>Pseudoalteromonadaceae</taxon>
        <taxon>Pseudoalteromonas</taxon>
    </lineage>
</organism>
<dbReference type="HAMAP" id="MF_02030">
    <property type="entry name" value="WecA_Gammaproteo"/>
    <property type="match status" value="1"/>
</dbReference>
<dbReference type="Pfam" id="PF00953">
    <property type="entry name" value="Glycos_transf_4"/>
    <property type="match status" value="1"/>
</dbReference>
<dbReference type="EMBL" id="RRZA01000075">
    <property type="protein sequence ID" value="MBE0459368.1"/>
    <property type="molecule type" value="Genomic_DNA"/>
</dbReference>
<accession>A0ABR9FRA7</accession>
<comment type="similarity">
    <text evidence="12">Belongs to the glycosyltransferase 4 family. WecA subfamily.</text>
</comment>
<feature type="transmembrane region" description="Helical" evidence="12">
    <location>
        <begin position="210"/>
        <end position="230"/>
    </location>
</feature>
<dbReference type="InterPro" id="IPR000715">
    <property type="entry name" value="Glycosyl_transferase_4"/>
</dbReference>
<feature type="transmembrane region" description="Helical" evidence="12">
    <location>
        <begin position="70"/>
        <end position="86"/>
    </location>
</feature>
<keyword evidence="3 12" id="KW-0997">Cell inner membrane</keyword>
<dbReference type="NCBIfam" id="TIGR02380">
    <property type="entry name" value="ECA_wecA"/>
    <property type="match status" value="1"/>
</dbReference>
<dbReference type="Proteomes" id="UP000707245">
    <property type="component" value="Unassembled WGS sequence"/>
</dbReference>
<feature type="transmembrane region" description="Helical" evidence="12">
    <location>
        <begin position="242"/>
        <end position="260"/>
    </location>
</feature>
<comment type="function">
    <text evidence="12">Catalyzes the transfer of the GlcNAc-1-phosphate moiety from UDP-GlcNAc onto the carrier lipid undecaprenyl phosphate (C55-P), yielding GlcNAc-pyrophosphoryl-undecaprenyl (GlcNAc-PP-C55).</text>
</comment>
<dbReference type="RefSeq" id="WP_192542793.1">
    <property type="nucleotide sequence ID" value="NZ_JBQDLW010000087.1"/>
</dbReference>
<keyword evidence="11 12" id="KW-0464">Manganese</keyword>
<protein>
    <recommendedName>
        <fullName evidence="12">Undecaprenyl-phosphate alpha-N-acetylglucosaminyl 1-phosphate transferase</fullName>
        <ecNumber evidence="12">2.7.8.33</ecNumber>
    </recommendedName>
    <alternativeName>
        <fullName evidence="12">UDP-GlcNAc:undecaprenyl-phosphate GlcNAc-1-phosphate transferase</fullName>
    </alternativeName>
    <alternativeName>
        <fullName evidence="12">Undecaprenyl-phosphate GlcNAc-1-phosphate transferase</fullName>
    </alternativeName>
</protein>
<evidence type="ECO:0000256" key="1">
    <source>
        <dbReference type="ARBA" id="ARBA00004651"/>
    </source>
</evidence>
<dbReference type="PROSITE" id="PS01348">
    <property type="entry name" value="MRAY_2"/>
    <property type="match status" value="1"/>
</dbReference>
<keyword evidence="7 12" id="KW-0460">Magnesium</keyword>
<evidence type="ECO:0000256" key="5">
    <source>
        <dbReference type="ARBA" id="ARBA00022679"/>
    </source>
</evidence>
<feature type="transmembrane region" description="Helical" evidence="12">
    <location>
        <begin position="291"/>
        <end position="311"/>
    </location>
</feature>
<keyword evidence="5 12" id="KW-0808">Transferase</keyword>
<gene>
    <name evidence="12 13" type="primary">wecA</name>
    <name evidence="13" type="ORF">EI167_18375</name>
</gene>
<evidence type="ECO:0000256" key="7">
    <source>
        <dbReference type="ARBA" id="ARBA00022842"/>
    </source>
</evidence>
<dbReference type="EC" id="2.7.8.33" evidence="12"/>
<sequence length="348" mass="38772">MEYFWVSMTSFILCSAAIFLVKPLAVKAGLVDLPTKRKQHNGAVPLVGGVAIYIAILLSSIIFVESSLTFNFYLISSGFLLLMGVLDDRFDLSVKVRLLVQIGIACLMIFGAGFYLDNLGNIFGYGSVHLGYFGVFVTIVAIIGAINAFNMIDGIDGLAGVLSLIAFLSLAGLFTVVNSNWYVLPVLFVAATLAFLMFNLRWPFRLVNKIFMGDAGSMLIGFTIVCLLVIGTDKSVQAIKPVTALYLIAIPLMDMVAIMYRRIKKGSSPFKADREHLHHIFERAGYSRKRALVYISLSALVIALLGCIMQFLYVPEWIMFIIFILIFLAYNYALIHVWKLLSWLRRNK</sequence>
<feature type="transmembrane region" description="Helical" evidence="12">
    <location>
        <begin position="6"/>
        <end position="30"/>
    </location>
</feature>
<evidence type="ECO:0000313" key="14">
    <source>
        <dbReference type="Proteomes" id="UP000707245"/>
    </source>
</evidence>
<feature type="transmembrane region" description="Helical" evidence="12">
    <location>
        <begin position="98"/>
        <end position="116"/>
    </location>
</feature>
<dbReference type="PANTHER" id="PTHR22926">
    <property type="entry name" value="PHOSPHO-N-ACETYLMURAMOYL-PENTAPEPTIDE-TRANSFERASE"/>
    <property type="match status" value="1"/>
</dbReference>
<comment type="cofactor">
    <cofactor evidence="12">
        <name>Mg(2+)</name>
        <dbReference type="ChEBI" id="CHEBI:18420"/>
    </cofactor>
</comment>
<keyword evidence="2 12" id="KW-1003">Cell membrane</keyword>
<evidence type="ECO:0000256" key="10">
    <source>
        <dbReference type="ARBA" id="ARBA00023136"/>
    </source>
</evidence>
<dbReference type="PANTHER" id="PTHR22926:SF3">
    <property type="entry name" value="UNDECAPRENYL-PHOSPHATE ALPHA-N-ACETYLGLUCOSAMINYL 1-PHOSPHATE TRANSFERASE"/>
    <property type="match status" value="1"/>
</dbReference>
<comment type="subcellular location">
    <subcellularLocation>
        <location evidence="12">Cell inner membrane</location>
        <topology evidence="12">Multi-pass membrane protein</topology>
    </subcellularLocation>
    <subcellularLocation>
        <location evidence="1">Cell membrane</location>
        <topology evidence="1">Multi-pass membrane protein</topology>
    </subcellularLocation>
</comment>
<evidence type="ECO:0000313" key="13">
    <source>
        <dbReference type="EMBL" id="MBE0459368.1"/>
    </source>
</evidence>
<feature type="transmembrane region" description="Helical" evidence="12">
    <location>
        <begin position="158"/>
        <end position="175"/>
    </location>
</feature>
<evidence type="ECO:0000256" key="12">
    <source>
        <dbReference type="HAMAP-Rule" id="MF_02030"/>
    </source>
</evidence>
<feature type="transmembrane region" description="Helical" evidence="12">
    <location>
        <begin position="122"/>
        <end position="146"/>
    </location>
</feature>
<keyword evidence="14" id="KW-1185">Reference proteome</keyword>
<keyword evidence="6 12" id="KW-0812">Transmembrane</keyword>
<name>A0ABR9FRA7_9GAMM</name>
<feature type="transmembrane region" description="Helical" evidence="12">
    <location>
        <begin position="181"/>
        <end position="198"/>
    </location>
</feature>
<evidence type="ECO:0000256" key="11">
    <source>
        <dbReference type="ARBA" id="ARBA00023211"/>
    </source>
</evidence>
<proteinExistence type="inferred from homology"/>
<evidence type="ECO:0000256" key="8">
    <source>
        <dbReference type="ARBA" id="ARBA00022985"/>
    </source>
</evidence>
<dbReference type="InterPro" id="IPR012750">
    <property type="entry name" value="ECA_WecA-rel"/>
</dbReference>